<dbReference type="Proteomes" id="UP001365542">
    <property type="component" value="Unassembled WGS sequence"/>
</dbReference>
<keyword evidence="3" id="KW-1185">Reference proteome</keyword>
<dbReference type="EMBL" id="JAVHJO010000016">
    <property type="protein sequence ID" value="KAK6526257.1"/>
    <property type="molecule type" value="Genomic_DNA"/>
</dbReference>
<accession>A0AAV9WTX2</accession>
<evidence type="ECO:0000313" key="3">
    <source>
        <dbReference type="Proteomes" id="UP001365542"/>
    </source>
</evidence>
<feature type="compositionally biased region" description="Basic and acidic residues" evidence="1">
    <location>
        <begin position="18"/>
        <end position="29"/>
    </location>
</feature>
<proteinExistence type="predicted"/>
<comment type="caution">
    <text evidence="2">The sequence shown here is derived from an EMBL/GenBank/DDBJ whole genome shotgun (WGS) entry which is preliminary data.</text>
</comment>
<feature type="region of interest" description="Disordered" evidence="1">
    <location>
        <begin position="1"/>
        <end position="58"/>
    </location>
</feature>
<reference evidence="2 3" key="1">
    <citation type="submission" date="2019-10" db="EMBL/GenBank/DDBJ databases">
        <authorList>
            <person name="Palmer J.M."/>
        </authorList>
    </citation>
    <scope>NUCLEOTIDE SEQUENCE [LARGE SCALE GENOMIC DNA]</scope>
    <source>
        <strain evidence="2 3">TWF694</strain>
    </source>
</reference>
<organism evidence="2 3">
    <name type="scientific">Orbilia ellipsospora</name>
    <dbReference type="NCBI Taxonomy" id="2528407"/>
    <lineage>
        <taxon>Eukaryota</taxon>
        <taxon>Fungi</taxon>
        <taxon>Dikarya</taxon>
        <taxon>Ascomycota</taxon>
        <taxon>Pezizomycotina</taxon>
        <taxon>Orbiliomycetes</taxon>
        <taxon>Orbiliales</taxon>
        <taxon>Orbiliaceae</taxon>
        <taxon>Orbilia</taxon>
    </lineage>
</organism>
<sequence length="108" mass="12370">MMEKVRKNGGLNGMQATDRNEEKRKKEEGQTGLRPRLKSNRFAGGTRQGLAGSSARADGHAKGMRLVLLGWPDANDEINGWMVFVRDCYIYIYINCRYMKYTKYPADF</sequence>
<evidence type="ECO:0000256" key="1">
    <source>
        <dbReference type="SAM" id="MobiDB-lite"/>
    </source>
</evidence>
<gene>
    <name evidence="2" type="ORF">TWF694_004864</name>
</gene>
<dbReference type="AlphaFoldDB" id="A0AAV9WTX2"/>
<name>A0AAV9WTX2_9PEZI</name>
<evidence type="ECO:0000313" key="2">
    <source>
        <dbReference type="EMBL" id="KAK6526257.1"/>
    </source>
</evidence>
<protein>
    <submittedName>
        <fullName evidence="2">Uncharacterized protein</fullName>
    </submittedName>
</protein>